<gene>
    <name evidence="2" type="ORF">GCM10025782_24390</name>
</gene>
<dbReference type="RefSeq" id="WP_345503641.1">
    <property type="nucleotide sequence ID" value="NZ_BAABLO010000011.1"/>
</dbReference>
<feature type="signal peptide" evidence="1">
    <location>
        <begin position="1"/>
        <end position="27"/>
    </location>
</feature>
<dbReference type="EMBL" id="BAABLO010000011">
    <property type="protein sequence ID" value="GAA4725396.1"/>
    <property type="molecule type" value="Genomic_DNA"/>
</dbReference>
<keyword evidence="1" id="KW-0732">Signal</keyword>
<evidence type="ECO:0000256" key="1">
    <source>
        <dbReference type="SAM" id="SignalP"/>
    </source>
</evidence>
<organism evidence="2 3">
    <name type="scientific">Pedococcus ginsenosidimutans</name>
    <dbReference type="NCBI Taxonomy" id="490570"/>
    <lineage>
        <taxon>Bacteria</taxon>
        <taxon>Bacillati</taxon>
        <taxon>Actinomycetota</taxon>
        <taxon>Actinomycetes</taxon>
        <taxon>Micrococcales</taxon>
        <taxon>Intrasporangiaceae</taxon>
        <taxon>Pedococcus</taxon>
    </lineage>
</organism>
<evidence type="ECO:0000313" key="3">
    <source>
        <dbReference type="Proteomes" id="UP001500556"/>
    </source>
</evidence>
<keyword evidence="3" id="KW-1185">Reference proteome</keyword>
<accession>A0ABP8YEI7</accession>
<comment type="caution">
    <text evidence="2">The sequence shown here is derived from an EMBL/GenBank/DDBJ whole genome shotgun (WGS) entry which is preliminary data.</text>
</comment>
<dbReference type="Proteomes" id="UP001500556">
    <property type="component" value="Unassembled WGS sequence"/>
</dbReference>
<sequence>MTTRSVRARVASAVAVTALAASALATAGSAASAPARTPAGAPAAAPGAVVPSVPGCRLEASTIEPDADLTQQVFDSSDYGKAPYQERLYTAPAQVSAMAGVSAQWDAVYYPSRYLYYRQFAVRTDRLVFGTTHYNTVKQTKAYTEKKFGTGWGSVTKMVDASDRNPELTKSGYLYAVSGRTGNLARYKVSEKTWGSPSVAAAGAKAGFGGVTAMTLAYQYRAWDDATAVDALLMTTKKGALYLVTMKRSGAFAPRLTLLRGSTWSFDGLALNNCGPRSWILLATNSSSDVARVYEVFPYRGTSTTINQLGKVPGAWDARFTASYWESDIPVLQP</sequence>
<feature type="chain" id="PRO_5045394398" description="DUF4185 domain-containing protein" evidence="1">
    <location>
        <begin position="28"/>
        <end position="334"/>
    </location>
</feature>
<evidence type="ECO:0008006" key="4">
    <source>
        <dbReference type="Google" id="ProtNLM"/>
    </source>
</evidence>
<evidence type="ECO:0000313" key="2">
    <source>
        <dbReference type="EMBL" id="GAA4725396.1"/>
    </source>
</evidence>
<protein>
    <recommendedName>
        <fullName evidence="4">DUF4185 domain-containing protein</fullName>
    </recommendedName>
</protein>
<proteinExistence type="predicted"/>
<reference evidence="3" key="1">
    <citation type="journal article" date="2019" name="Int. J. Syst. Evol. Microbiol.">
        <title>The Global Catalogue of Microorganisms (GCM) 10K type strain sequencing project: providing services to taxonomists for standard genome sequencing and annotation.</title>
        <authorList>
            <consortium name="The Broad Institute Genomics Platform"/>
            <consortium name="The Broad Institute Genome Sequencing Center for Infectious Disease"/>
            <person name="Wu L."/>
            <person name="Ma J."/>
        </authorList>
    </citation>
    <scope>NUCLEOTIDE SEQUENCE [LARGE SCALE GENOMIC DNA]</scope>
    <source>
        <strain evidence="3">JCM 18961</strain>
    </source>
</reference>
<name>A0ABP8YEI7_9MICO</name>